<dbReference type="PANTHER" id="PTHR36307:SF1">
    <property type="entry name" value="FLAGELLA BASAL BODY P-RING FORMATION PROTEIN FLGA"/>
    <property type="match status" value="1"/>
</dbReference>
<keyword evidence="9" id="KW-0966">Cell projection</keyword>
<dbReference type="OrthoDB" id="6236246at2"/>
<dbReference type="InterPro" id="IPR041231">
    <property type="entry name" value="FlgA_N"/>
</dbReference>
<evidence type="ECO:0000256" key="2">
    <source>
        <dbReference type="ARBA" id="ARBA00010474"/>
    </source>
</evidence>
<organism evidence="9 10">
    <name type="scientific">Vreelandella nigrificans</name>
    <dbReference type="NCBI Taxonomy" id="2042704"/>
    <lineage>
        <taxon>Bacteria</taxon>
        <taxon>Pseudomonadati</taxon>
        <taxon>Pseudomonadota</taxon>
        <taxon>Gammaproteobacteria</taxon>
        <taxon>Oceanospirillales</taxon>
        <taxon>Halomonadaceae</taxon>
        <taxon>Vreelandella</taxon>
    </lineage>
</organism>
<dbReference type="Gene3D" id="3.90.1210.10">
    <property type="entry name" value="Antifreeze-like/N-acetylneuraminic acid synthase C-terminal domain"/>
    <property type="match status" value="1"/>
</dbReference>
<keyword evidence="4 7" id="KW-0732">Signal</keyword>
<evidence type="ECO:0000256" key="6">
    <source>
        <dbReference type="ARBA" id="ARBA00025643"/>
    </source>
</evidence>
<dbReference type="InterPro" id="IPR017585">
    <property type="entry name" value="SAF_FlgA"/>
</dbReference>
<keyword evidence="5 7" id="KW-0574">Periplasm</keyword>
<dbReference type="CDD" id="cd11614">
    <property type="entry name" value="SAF_CpaB_FlgA_like"/>
    <property type="match status" value="1"/>
</dbReference>
<dbReference type="GO" id="GO:0044780">
    <property type="term" value="P:bacterial-type flagellum assembly"/>
    <property type="evidence" value="ECO:0007669"/>
    <property type="project" value="InterPro"/>
</dbReference>
<dbReference type="RefSeq" id="WP_096654469.1">
    <property type="nucleotide sequence ID" value="NZ_NWUX01000025.1"/>
</dbReference>
<dbReference type="InterPro" id="IPR013974">
    <property type="entry name" value="SAF"/>
</dbReference>
<feature type="domain" description="SAF" evidence="8">
    <location>
        <begin position="114"/>
        <end position="176"/>
    </location>
</feature>
<comment type="caution">
    <text evidence="9">The sequence shown here is derived from an EMBL/GenBank/DDBJ whole genome shotgun (WGS) entry which is preliminary data.</text>
</comment>
<dbReference type="Gene3D" id="2.30.30.760">
    <property type="match status" value="1"/>
</dbReference>
<dbReference type="Pfam" id="PF17656">
    <property type="entry name" value="ChapFlgA_N"/>
    <property type="match status" value="1"/>
</dbReference>
<dbReference type="AlphaFoldDB" id="A0A2A4HIV8"/>
<dbReference type="InterPro" id="IPR039246">
    <property type="entry name" value="Flagellar_FlgA"/>
</dbReference>
<dbReference type="GO" id="GO:0042597">
    <property type="term" value="C:periplasmic space"/>
    <property type="evidence" value="ECO:0007669"/>
    <property type="project" value="UniProtKB-SubCell"/>
</dbReference>
<sequence>MPYPPCLVSFRLAVLKYFLLLCFLITGATLQAHANDQTLVESVQQFLYQHSQALGQEVVIDISAPSPHLPACISPEPFFPNANQTPIGRVSVGVRCGESRQQVRYIQAQIDVIGSYAVASQDIERGTLITSDMLSQREGNLGDLAAQALTDQNDIIGMVTQRPVRSGSTFQAHYLQAPHLVERGQRVTVIAEGAGFRVSREGEALANGVQGERIRVRFDTREIVTARIIAQGLLMVDF</sequence>
<evidence type="ECO:0000259" key="8">
    <source>
        <dbReference type="SMART" id="SM00858"/>
    </source>
</evidence>
<evidence type="ECO:0000256" key="7">
    <source>
        <dbReference type="RuleBase" id="RU362063"/>
    </source>
</evidence>
<evidence type="ECO:0000256" key="5">
    <source>
        <dbReference type="ARBA" id="ARBA00022764"/>
    </source>
</evidence>
<dbReference type="EMBL" id="NWUX01000025">
    <property type="protein sequence ID" value="PCF94031.1"/>
    <property type="molecule type" value="Genomic_DNA"/>
</dbReference>
<dbReference type="NCBIfam" id="TIGR03170">
    <property type="entry name" value="flgA_cterm"/>
    <property type="match status" value="1"/>
</dbReference>
<accession>A0A2A4HIV8</accession>
<dbReference type="Proteomes" id="UP000218677">
    <property type="component" value="Unassembled WGS sequence"/>
</dbReference>
<keyword evidence="10" id="KW-1185">Reference proteome</keyword>
<name>A0A2A4HIV8_9GAMM</name>
<dbReference type="SMART" id="SM00858">
    <property type="entry name" value="SAF"/>
    <property type="match status" value="1"/>
</dbReference>
<evidence type="ECO:0000256" key="1">
    <source>
        <dbReference type="ARBA" id="ARBA00004418"/>
    </source>
</evidence>
<dbReference type="PANTHER" id="PTHR36307">
    <property type="entry name" value="FLAGELLA BASAL BODY P-RING FORMATION PROTEIN FLGA"/>
    <property type="match status" value="1"/>
</dbReference>
<keyword evidence="9" id="KW-0282">Flagellum</keyword>
<evidence type="ECO:0000313" key="10">
    <source>
        <dbReference type="Proteomes" id="UP000218677"/>
    </source>
</evidence>
<evidence type="ECO:0000256" key="4">
    <source>
        <dbReference type="ARBA" id="ARBA00022729"/>
    </source>
</evidence>
<comment type="function">
    <text evidence="6 7">Involved in the assembly process of the P-ring formation. It may associate with FlgF on the rod constituting a structure essential for the P-ring assembly or may act as a modulator protein for the P-ring assembly.</text>
</comment>
<proteinExistence type="inferred from homology"/>
<dbReference type="Pfam" id="PF13144">
    <property type="entry name" value="ChapFlgA"/>
    <property type="match status" value="1"/>
</dbReference>
<reference evidence="10" key="1">
    <citation type="submission" date="2017-09" db="EMBL/GenBank/DDBJ databases">
        <authorList>
            <person name="Cho G.-S."/>
            <person name="Oguntoyinbo F.A."/>
            <person name="Cnockaert M."/>
            <person name="Kabisch J."/>
            <person name="Neve H."/>
            <person name="Bockelmann W."/>
            <person name="Wenning M."/>
            <person name="Franz C.M."/>
            <person name="Vandamme P."/>
        </authorList>
    </citation>
    <scope>NUCLEOTIDE SEQUENCE [LARGE SCALE GENOMIC DNA]</scope>
    <source>
        <strain evidence="10">MBT G8648</strain>
    </source>
</reference>
<evidence type="ECO:0000256" key="3">
    <source>
        <dbReference type="ARBA" id="ARBA00014754"/>
    </source>
</evidence>
<keyword evidence="9" id="KW-0969">Cilium</keyword>
<comment type="similarity">
    <text evidence="2 7">Belongs to the FlgA family.</text>
</comment>
<evidence type="ECO:0000313" key="9">
    <source>
        <dbReference type="EMBL" id="PCF94031.1"/>
    </source>
</evidence>
<comment type="subcellular location">
    <subcellularLocation>
        <location evidence="1 7">Periplasm</location>
    </subcellularLocation>
</comment>
<feature type="signal peptide" evidence="7">
    <location>
        <begin position="1"/>
        <end position="34"/>
    </location>
</feature>
<gene>
    <name evidence="9" type="ORF">CPA45_19530</name>
</gene>
<protein>
    <recommendedName>
        <fullName evidence="3 7">Flagella basal body P-ring formation protein FlgA</fullName>
    </recommendedName>
</protein>
<feature type="chain" id="PRO_5011826574" description="Flagella basal body P-ring formation protein FlgA" evidence="7">
    <location>
        <begin position="35"/>
        <end position="238"/>
    </location>
</feature>
<keyword evidence="7" id="KW-1005">Bacterial flagellum biogenesis</keyword>